<dbReference type="InterPro" id="IPR004369">
    <property type="entry name" value="Prolyl-tRNA_editing_YbaK/EbsC"/>
</dbReference>
<dbReference type="SUPFAM" id="SSF55826">
    <property type="entry name" value="YbaK/ProRS associated domain"/>
    <property type="match status" value="1"/>
</dbReference>
<evidence type="ECO:0000313" key="6">
    <source>
        <dbReference type="EMBL" id="MBE3638520.1"/>
    </source>
</evidence>
<name>A0A8J7CHQ6_9RHOB</name>
<keyword evidence="3 4" id="KW-0456">Lyase</keyword>
<dbReference type="Pfam" id="PF04073">
    <property type="entry name" value="tRNA_edit"/>
    <property type="match status" value="1"/>
</dbReference>
<sequence length="157" mass="16034">MSRGTPATQALTRAGIAHDLAEYDYDPGAAKVGLQAAEAMGVAPAQVFKTLMVLADGKPACAILPADAEANMKKLAAALGAKSAKMMPPAEAERQTGYKIGGVSPLGQRKRAPAVLDASAAAHAEIFVNGGQRGLQIRIAPAELQRALGCTMAGIAR</sequence>
<dbReference type="RefSeq" id="WP_193182194.1">
    <property type="nucleotide sequence ID" value="NZ_JACVXA010000024.1"/>
</dbReference>
<dbReference type="AlphaFoldDB" id="A0A8J7CHQ6"/>
<dbReference type="EC" id="4.2.-.-" evidence="4"/>
<dbReference type="Proteomes" id="UP000609121">
    <property type="component" value="Unassembled WGS sequence"/>
</dbReference>
<comment type="similarity">
    <text evidence="1 4">Belongs to the prolyl-tRNA editing family. YbaK/EbsC subfamily.</text>
</comment>
<keyword evidence="7" id="KW-1185">Reference proteome</keyword>
<organism evidence="6 7">
    <name type="scientific">Mangrovicoccus algicola</name>
    <dbReference type="NCBI Taxonomy" id="2771008"/>
    <lineage>
        <taxon>Bacteria</taxon>
        <taxon>Pseudomonadati</taxon>
        <taxon>Pseudomonadota</taxon>
        <taxon>Alphaproteobacteria</taxon>
        <taxon>Rhodobacterales</taxon>
        <taxon>Paracoccaceae</taxon>
        <taxon>Mangrovicoccus</taxon>
    </lineage>
</organism>
<gene>
    <name evidence="6" type="primary">ybaK</name>
    <name evidence="6" type="ORF">ICN82_09925</name>
</gene>
<protein>
    <recommendedName>
        <fullName evidence="4">Cys-tRNA(Pro)/Cys-tRNA(Cys) deacylase</fullName>
        <ecNumber evidence="4">4.2.-.-</ecNumber>
    </recommendedName>
</protein>
<evidence type="ECO:0000256" key="2">
    <source>
        <dbReference type="ARBA" id="ARBA00022917"/>
    </source>
</evidence>
<feature type="domain" description="YbaK/aminoacyl-tRNA synthetase-associated" evidence="5">
    <location>
        <begin position="34"/>
        <end position="146"/>
    </location>
</feature>
<dbReference type="PANTHER" id="PTHR30411">
    <property type="entry name" value="CYTOPLASMIC PROTEIN"/>
    <property type="match status" value="1"/>
</dbReference>
<evidence type="ECO:0000259" key="5">
    <source>
        <dbReference type="Pfam" id="PF04073"/>
    </source>
</evidence>
<evidence type="ECO:0000313" key="7">
    <source>
        <dbReference type="Proteomes" id="UP000609121"/>
    </source>
</evidence>
<comment type="caution">
    <text evidence="6">The sequence shown here is derived from an EMBL/GenBank/DDBJ whole genome shotgun (WGS) entry which is preliminary data.</text>
</comment>
<keyword evidence="2 4" id="KW-0648">Protein biosynthesis</keyword>
<dbReference type="GO" id="GO:0016829">
    <property type="term" value="F:lyase activity"/>
    <property type="evidence" value="ECO:0007669"/>
    <property type="project" value="UniProtKB-KW"/>
</dbReference>
<dbReference type="GO" id="GO:0006412">
    <property type="term" value="P:translation"/>
    <property type="evidence" value="ECO:0007669"/>
    <property type="project" value="UniProtKB-KW"/>
</dbReference>
<dbReference type="Gene3D" id="3.90.960.10">
    <property type="entry name" value="YbaK/aminoacyl-tRNA synthetase-associated domain"/>
    <property type="match status" value="1"/>
</dbReference>
<dbReference type="InterPro" id="IPR007214">
    <property type="entry name" value="YbaK/aa-tRNA-synth-assoc-dom"/>
</dbReference>
<dbReference type="GO" id="GO:0002161">
    <property type="term" value="F:aminoacyl-tRNA deacylase activity"/>
    <property type="evidence" value="ECO:0007669"/>
    <property type="project" value="InterPro"/>
</dbReference>
<reference evidence="6" key="1">
    <citation type="submission" date="2020-09" db="EMBL/GenBank/DDBJ databases">
        <title>A novel bacterium of genus Mangrovicoccus, isolated from South China Sea.</title>
        <authorList>
            <person name="Huang H."/>
            <person name="Mo K."/>
            <person name="Hu Y."/>
        </authorList>
    </citation>
    <scope>NUCLEOTIDE SEQUENCE</scope>
    <source>
        <strain evidence="6">HB182678</strain>
    </source>
</reference>
<evidence type="ECO:0000256" key="1">
    <source>
        <dbReference type="ARBA" id="ARBA00009798"/>
    </source>
</evidence>
<dbReference type="CDD" id="cd00002">
    <property type="entry name" value="YbaK_deacylase"/>
    <property type="match status" value="1"/>
</dbReference>
<dbReference type="PANTHER" id="PTHR30411:SF0">
    <property type="entry name" value="CYS-TRNA(PRO)_CYS-TRNA(CYS) DEACYLASE YBAK"/>
    <property type="match status" value="1"/>
</dbReference>
<dbReference type="EMBL" id="JACVXA010000024">
    <property type="protein sequence ID" value="MBE3638520.1"/>
    <property type="molecule type" value="Genomic_DNA"/>
</dbReference>
<dbReference type="NCBIfam" id="TIGR00011">
    <property type="entry name" value="YbaK_EbsC"/>
    <property type="match status" value="1"/>
</dbReference>
<accession>A0A8J7CHQ6</accession>
<proteinExistence type="inferred from homology"/>
<evidence type="ECO:0000256" key="3">
    <source>
        <dbReference type="ARBA" id="ARBA00023239"/>
    </source>
</evidence>
<dbReference type="InterPro" id="IPR036754">
    <property type="entry name" value="YbaK/aa-tRNA-synt-asso_dom_sf"/>
</dbReference>
<evidence type="ECO:0000256" key="4">
    <source>
        <dbReference type="PIRNR" id="PIRNR006181"/>
    </source>
</evidence>
<dbReference type="PIRSF" id="PIRSF006181">
    <property type="entry name" value="EbsC_YbaK"/>
    <property type="match status" value="1"/>
</dbReference>